<comment type="caution">
    <text evidence="1">The sequence shown here is derived from an EMBL/GenBank/DDBJ whole genome shotgun (WGS) entry which is preliminary data.</text>
</comment>
<sequence length="161" mass="19004">MSYGWLTESTLFGKKEEIIELNKDKLFNENKGNDKNESSIDKLNGMVNSYLQNIKENKKNQIGRKKVSYHDKLYNAKNEGVDRRNKQDKKNSLVKTQINKVKKYEQLKKKGQNDPKCLVNFESKKEVEQELEEIQKMRQKKIGTQLYLEKEVIRLLYSNIG</sequence>
<organism evidence="1 2">
    <name type="scientific">Plasmodium brasilianum</name>
    <dbReference type="NCBI Taxonomy" id="5824"/>
    <lineage>
        <taxon>Eukaryota</taxon>
        <taxon>Sar</taxon>
        <taxon>Alveolata</taxon>
        <taxon>Apicomplexa</taxon>
        <taxon>Aconoidasida</taxon>
        <taxon>Haemosporida</taxon>
        <taxon>Plasmodiidae</taxon>
        <taxon>Plasmodium</taxon>
        <taxon>Plasmodium (Plasmodium)</taxon>
    </lineage>
</organism>
<gene>
    <name evidence="1" type="ORF">MKS88_003807</name>
</gene>
<evidence type="ECO:0000313" key="1">
    <source>
        <dbReference type="EMBL" id="KAI4837336.1"/>
    </source>
</evidence>
<dbReference type="Proteomes" id="UP001056978">
    <property type="component" value="Chromosome 11"/>
</dbReference>
<reference evidence="1" key="1">
    <citation type="submission" date="2022-06" db="EMBL/GenBank/DDBJ databases">
        <title>The First Complete Genome of the Simian Malaria Parasite Plasmodium brasilianum.</title>
        <authorList>
            <person name="Bajic M."/>
            <person name="Ravishankar S."/>
        </authorList>
    </citation>
    <scope>NUCLEOTIDE SEQUENCE</scope>
    <source>
        <strain evidence="1">Bolivian I</strain>
    </source>
</reference>
<proteinExistence type="predicted"/>
<keyword evidence="2" id="KW-1185">Reference proteome</keyword>
<name>A0ACB9Y7T9_PLABR</name>
<evidence type="ECO:0000313" key="2">
    <source>
        <dbReference type="Proteomes" id="UP001056978"/>
    </source>
</evidence>
<protein>
    <submittedName>
        <fullName evidence="1">Uncharacterized protein</fullName>
    </submittedName>
</protein>
<accession>A0ACB9Y7T9</accession>
<dbReference type="EMBL" id="CM043779">
    <property type="protein sequence ID" value="KAI4837336.1"/>
    <property type="molecule type" value="Genomic_DNA"/>
</dbReference>